<reference evidence="10 11" key="1">
    <citation type="submission" date="2015-12" db="EMBL/GenBank/DDBJ databases">
        <title>The genome of Folsomia candida.</title>
        <authorList>
            <person name="Faddeeva A."/>
            <person name="Derks M.F."/>
            <person name="Anvar Y."/>
            <person name="Smit S."/>
            <person name="Van Straalen N."/>
            <person name="Roelofs D."/>
        </authorList>
    </citation>
    <scope>NUCLEOTIDE SEQUENCE [LARGE SCALE GENOMIC DNA]</scope>
    <source>
        <strain evidence="10 11">VU population</strain>
        <tissue evidence="10">Whole body</tissue>
    </source>
</reference>
<dbReference type="OrthoDB" id="75343at2759"/>
<evidence type="ECO:0000256" key="5">
    <source>
        <dbReference type="ARBA" id="ARBA00022989"/>
    </source>
</evidence>
<gene>
    <name evidence="10" type="ORF">Fcan01_06290</name>
</gene>
<keyword evidence="9" id="KW-0813">Transport</keyword>
<dbReference type="Pfam" id="PF02466">
    <property type="entry name" value="Tim17"/>
    <property type="match status" value="1"/>
</dbReference>
<evidence type="ECO:0000256" key="2">
    <source>
        <dbReference type="ARBA" id="ARBA00008444"/>
    </source>
</evidence>
<evidence type="ECO:0000256" key="9">
    <source>
        <dbReference type="RuleBase" id="RU367038"/>
    </source>
</evidence>
<keyword evidence="7" id="KW-0472">Membrane</keyword>
<dbReference type="Proteomes" id="UP000198287">
    <property type="component" value="Unassembled WGS sequence"/>
</dbReference>
<dbReference type="GO" id="GO:0042721">
    <property type="term" value="C:TIM22 mitochondrial import inner membrane insertion complex"/>
    <property type="evidence" value="ECO:0007669"/>
    <property type="project" value="UniProtKB-UniRule"/>
</dbReference>
<evidence type="ECO:0000256" key="7">
    <source>
        <dbReference type="ARBA" id="ARBA00023136"/>
    </source>
</evidence>
<sequence length="192" mass="20690">MFFNTPPRDDPNAPKKVTLSAEEFKTAMLRLISSEPKLRQGVVIPRTYGSVVIKTREEKMIEAIFESCAFKCAMSCVLGYAFGGVIGLFSASVNPTITGADAKQQTAREVFRDMRTTTMSHAKNFAIVGAMFASTECVIESYRGKSDWKNGTSAGAITGGLIGLRAGIKAGLIGAAGFAAFSSAIDYYMRQR</sequence>
<proteinExistence type="inferred from homology"/>
<dbReference type="PANTHER" id="PTHR14110">
    <property type="entry name" value="MITOCHONDRIAL IMPORT INNER MEMBRANE TRANSLOCASE SUBUNIT TIM22"/>
    <property type="match status" value="1"/>
</dbReference>
<keyword evidence="5" id="KW-1133">Transmembrane helix</keyword>
<name>A0A226EPH3_FOLCA</name>
<dbReference type="AlphaFoldDB" id="A0A226EPH3"/>
<evidence type="ECO:0000256" key="3">
    <source>
        <dbReference type="ARBA" id="ARBA00022692"/>
    </source>
</evidence>
<keyword evidence="11" id="KW-1185">Reference proteome</keyword>
<dbReference type="STRING" id="158441.A0A226EPH3"/>
<dbReference type="EMBL" id="LNIX01000002">
    <property type="protein sequence ID" value="OXA59525.1"/>
    <property type="molecule type" value="Genomic_DNA"/>
</dbReference>
<keyword evidence="9" id="KW-0811">Translocation</keyword>
<dbReference type="InterPro" id="IPR039175">
    <property type="entry name" value="TIM22"/>
</dbReference>
<comment type="caution">
    <text evidence="10">The sequence shown here is derived from an EMBL/GenBank/DDBJ whole genome shotgun (WGS) entry which is preliminary data.</text>
</comment>
<dbReference type="GO" id="GO:0008320">
    <property type="term" value="F:protein transmembrane transporter activity"/>
    <property type="evidence" value="ECO:0007669"/>
    <property type="project" value="UniProtKB-UniRule"/>
</dbReference>
<evidence type="ECO:0000256" key="1">
    <source>
        <dbReference type="ARBA" id="ARBA00004448"/>
    </source>
</evidence>
<keyword evidence="3" id="KW-0812">Transmembrane</keyword>
<evidence type="ECO:0000256" key="4">
    <source>
        <dbReference type="ARBA" id="ARBA00022792"/>
    </source>
</evidence>
<accession>A0A226EPH3</accession>
<evidence type="ECO:0000313" key="11">
    <source>
        <dbReference type="Proteomes" id="UP000198287"/>
    </source>
</evidence>
<organism evidence="10 11">
    <name type="scientific">Folsomia candida</name>
    <name type="common">Springtail</name>
    <dbReference type="NCBI Taxonomy" id="158441"/>
    <lineage>
        <taxon>Eukaryota</taxon>
        <taxon>Metazoa</taxon>
        <taxon>Ecdysozoa</taxon>
        <taxon>Arthropoda</taxon>
        <taxon>Hexapoda</taxon>
        <taxon>Collembola</taxon>
        <taxon>Entomobryomorpha</taxon>
        <taxon>Isotomoidea</taxon>
        <taxon>Isotomidae</taxon>
        <taxon>Proisotominae</taxon>
        <taxon>Folsomia</taxon>
    </lineage>
</organism>
<dbReference type="GO" id="GO:0045039">
    <property type="term" value="P:protein insertion into mitochondrial inner membrane"/>
    <property type="evidence" value="ECO:0007669"/>
    <property type="project" value="UniProtKB-UniRule"/>
</dbReference>
<comment type="subunit">
    <text evidence="9">Component of the TIM22 complex.</text>
</comment>
<keyword evidence="4 9" id="KW-0999">Mitochondrion inner membrane</keyword>
<evidence type="ECO:0000313" key="10">
    <source>
        <dbReference type="EMBL" id="OXA59525.1"/>
    </source>
</evidence>
<comment type="subcellular location">
    <subcellularLocation>
        <location evidence="1 9">Mitochondrion inner membrane</location>
        <topology evidence="1 9">Multi-pass membrane protein</topology>
    </subcellularLocation>
</comment>
<dbReference type="GO" id="GO:0030943">
    <property type="term" value="F:mitochondrion targeting sequence binding"/>
    <property type="evidence" value="ECO:0007669"/>
    <property type="project" value="TreeGrafter"/>
</dbReference>
<dbReference type="PANTHER" id="PTHR14110:SF0">
    <property type="entry name" value="MITOCHONDRIAL IMPORT INNER MEMBRANE TRANSLOCASE SUBUNIT TIM22"/>
    <property type="match status" value="1"/>
</dbReference>
<keyword evidence="9" id="KW-0653">Protein transport</keyword>
<dbReference type="OMA" id="VNPNMAD"/>
<evidence type="ECO:0000256" key="6">
    <source>
        <dbReference type="ARBA" id="ARBA00023128"/>
    </source>
</evidence>
<comment type="function">
    <text evidence="8 9">Essential core component of the TIM22 complex, a complex that mediates the import and insertion of multi-pass transmembrane proteins into the mitochondrial inner membrane. In the TIM22 complex, it constitutes the voltage-activated and signal-gated channel. Forms a twin-pore translocase that uses the membrane potential as external driving force in 2 voltage-dependent steps.</text>
</comment>
<comment type="similarity">
    <text evidence="2 9">Belongs to the Tim17/Tim22/Tim23 family.</text>
</comment>
<protein>
    <recommendedName>
        <fullName evidence="9">Mitochondrial import inner membrane translocase subunit TIM22</fullName>
    </recommendedName>
</protein>
<keyword evidence="6 9" id="KW-0496">Mitochondrion</keyword>
<evidence type="ECO:0000256" key="8">
    <source>
        <dbReference type="ARBA" id="ARBA00024713"/>
    </source>
</evidence>